<gene>
    <name evidence="4" type="ORF">AFUS01_LOCUS18202</name>
</gene>
<dbReference type="EMBL" id="CAJVCH010179296">
    <property type="protein sequence ID" value="CAG7729491.1"/>
    <property type="molecule type" value="Genomic_DNA"/>
</dbReference>
<dbReference type="GO" id="GO:0005829">
    <property type="term" value="C:cytosol"/>
    <property type="evidence" value="ECO:0007669"/>
    <property type="project" value="TreeGrafter"/>
</dbReference>
<organism evidence="4 5">
    <name type="scientific">Allacma fusca</name>
    <dbReference type="NCBI Taxonomy" id="39272"/>
    <lineage>
        <taxon>Eukaryota</taxon>
        <taxon>Metazoa</taxon>
        <taxon>Ecdysozoa</taxon>
        <taxon>Arthropoda</taxon>
        <taxon>Hexapoda</taxon>
        <taxon>Collembola</taxon>
        <taxon>Symphypleona</taxon>
        <taxon>Sminthuridae</taxon>
        <taxon>Allacma</taxon>
    </lineage>
</organism>
<comment type="caution">
    <text evidence="4">The sequence shown here is derived from an EMBL/GenBank/DDBJ whole genome shotgun (WGS) entry which is preliminary data.</text>
</comment>
<dbReference type="PANTHER" id="PTHR13430:SF4">
    <property type="entry name" value="AUTOPHAGY-RELATED PROTEIN 13"/>
    <property type="match status" value="1"/>
</dbReference>
<evidence type="ECO:0000313" key="4">
    <source>
        <dbReference type="EMBL" id="CAG7729491.1"/>
    </source>
</evidence>
<feature type="region of interest" description="Disordered" evidence="2">
    <location>
        <begin position="336"/>
        <end position="358"/>
    </location>
</feature>
<accession>A0A8J2KQ05</accession>
<feature type="region of interest" description="Disordered" evidence="2">
    <location>
        <begin position="292"/>
        <end position="311"/>
    </location>
</feature>
<dbReference type="GO" id="GO:0034497">
    <property type="term" value="P:protein localization to phagophore assembly site"/>
    <property type="evidence" value="ECO:0007669"/>
    <property type="project" value="TreeGrafter"/>
</dbReference>
<evidence type="ECO:0000256" key="2">
    <source>
        <dbReference type="SAM" id="MobiDB-lite"/>
    </source>
</evidence>
<dbReference type="GO" id="GO:0000407">
    <property type="term" value="C:phagophore assembly site"/>
    <property type="evidence" value="ECO:0007669"/>
    <property type="project" value="TreeGrafter"/>
</dbReference>
<dbReference type="GO" id="GO:1990316">
    <property type="term" value="C:Atg1/ULK1 kinase complex"/>
    <property type="evidence" value="ECO:0007669"/>
    <property type="project" value="InterPro"/>
</dbReference>
<evidence type="ECO:0000256" key="1">
    <source>
        <dbReference type="RuleBase" id="RU361214"/>
    </source>
</evidence>
<feature type="compositionally biased region" description="Low complexity" evidence="2">
    <location>
        <begin position="301"/>
        <end position="311"/>
    </location>
</feature>
<dbReference type="PANTHER" id="PTHR13430">
    <property type="match status" value="1"/>
</dbReference>
<evidence type="ECO:0000259" key="3">
    <source>
        <dbReference type="Pfam" id="PF10033"/>
    </source>
</evidence>
<dbReference type="GO" id="GO:0000423">
    <property type="term" value="P:mitophagy"/>
    <property type="evidence" value="ECO:0007669"/>
    <property type="project" value="TreeGrafter"/>
</dbReference>
<dbReference type="GO" id="GO:0034727">
    <property type="term" value="P:piecemeal microautophagy of the nucleus"/>
    <property type="evidence" value="ECO:0007669"/>
    <property type="project" value="TreeGrafter"/>
</dbReference>
<dbReference type="OrthoDB" id="70161at2759"/>
<comment type="similarity">
    <text evidence="1">Belongs to the ATG13 family. Metazoan subfamily.</text>
</comment>
<feature type="domain" description="Autophagy-related protein 13 N-terminal" evidence="3">
    <location>
        <begin position="40"/>
        <end position="145"/>
    </location>
</feature>
<keyword evidence="5" id="KW-1185">Reference proteome</keyword>
<feature type="non-terminal residue" evidence="4">
    <location>
        <position position="1"/>
    </location>
</feature>
<sequence length="358" mass="39282">FNLTIDDNPEILQETKRAISTTSIPGQPPLFVEISLKTPESTLILELWSLTFKQELQEPNIRILNTVYNRMALLLRSVISVTRVIPAYKLSRMKTSDYIMCYNIYTADQQCDYADVLGQEFKRVELGTVGTPFGGLVFELSYRTRLEIIVPVNNKLMIKSDHYGNTGAKEIQTQPDSPAFPRQEVLNLDKADSPMTQVKTNPTNAVAAFEPNHITPVLPDDEDTSIPFSGLLKQSIKFKKLQNHNKGNHEKEKAEVIYEQQDVPADSGTSESSSSGGGDRNPPADFIMVDLKTPFAPSPAPSAGSGQVGSSADIDTELNTFEASLGEYDDFVRKLCGGTGDYEGSSSSGSMSGGPRFP</sequence>
<proteinExistence type="inferred from homology"/>
<dbReference type="AlphaFoldDB" id="A0A8J2KQ05"/>
<keyword evidence="1" id="KW-0072">Autophagy</keyword>
<dbReference type="Pfam" id="PF10033">
    <property type="entry name" value="ATG13"/>
    <property type="match status" value="1"/>
</dbReference>
<dbReference type="InterPro" id="IPR018731">
    <property type="entry name" value="Atg13_N"/>
</dbReference>
<dbReference type="Proteomes" id="UP000708208">
    <property type="component" value="Unassembled WGS sequence"/>
</dbReference>
<feature type="compositionally biased region" description="Low complexity" evidence="2">
    <location>
        <begin position="342"/>
        <end position="358"/>
    </location>
</feature>
<evidence type="ECO:0000313" key="5">
    <source>
        <dbReference type="Proteomes" id="UP000708208"/>
    </source>
</evidence>
<name>A0A8J2KQ05_9HEXA</name>
<protein>
    <recommendedName>
        <fullName evidence="1">Autophagy-related protein 13</fullName>
    </recommendedName>
</protein>
<feature type="region of interest" description="Disordered" evidence="2">
    <location>
        <begin position="262"/>
        <end position="286"/>
    </location>
</feature>
<reference evidence="4" key="1">
    <citation type="submission" date="2021-06" db="EMBL/GenBank/DDBJ databases">
        <authorList>
            <person name="Hodson N. C."/>
            <person name="Mongue J. A."/>
            <person name="Jaron S. K."/>
        </authorList>
    </citation>
    <scope>NUCLEOTIDE SEQUENCE</scope>
</reference>
<dbReference type="InterPro" id="IPR040182">
    <property type="entry name" value="ATG13"/>
</dbReference>